<dbReference type="InterPro" id="IPR011527">
    <property type="entry name" value="ABC1_TM_dom"/>
</dbReference>
<dbReference type="InterPro" id="IPR027417">
    <property type="entry name" value="P-loop_NTPase"/>
</dbReference>
<dbReference type="PANTHER" id="PTHR43394:SF27">
    <property type="entry name" value="ATP-DEPENDENT TRANSLOCASE ABCB1-LIKE"/>
    <property type="match status" value="1"/>
</dbReference>
<feature type="transmembrane region" description="Helical" evidence="14">
    <location>
        <begin position="49"/>
        <end position="73"/>
    </location>
</feature>
<dbReference type="PANTHER" id="PTHR43394">
    <property type="entry name" value="ATP-DEPENDENT PERMEASE MDL1, MITOCHONDRIAL"/>
    <property type="match status" value="1"/>
</dbReference>
<dbReference type="GO" id="GO:0005743">
    <property type="term" value="C:mitochondrial inner membrane"/>
    <property type="evidence" value="ECO:0007669"/>
    <property type="project" value="TreeGrafter"/>
</dbReference>
<feature type="transmembrane region" description="Helical" evidence="14">
    <location>
        <begin position="806"/>
        <end position="824"/>
    </location>
</feature>
<dbReference type="Gene3D" id="3.40.50.300">
    <property type="entry name" value="P-loop containing nucleotide triphosphate hydrolases"/>
    <property type="match status" value="2"/>
</dbReference>
<evidence type="ECO:0000256" key="14">
    <source>
        <dbReference type="SAM" id="Phobius"/>
    </source>
</evidence>
<evidence type="ECO:0000256" key="2">
    <source>
        <dbReference type="ARBA" id="ARBA00007577"/>
    </source>
</evidence>
<dbReference type="GO" id="GO:0016887">
    <property type="term" value="F:ATP hydrolysis activity"/>
    <property type="evidence" value="ECO:0007669"/>
    <property type="project" value="InterPro"/>
</dbReference>
<dbReference type="AlphaFoldDB" id="A0AA36GDH0"/>
<dbReference type="Pfam" id="PF00005">
    <property type="entry name" value="ABC_tran"/>
    <property type="match status" value="2"/>
</dbReference>
<dbReference type="InterPro" id="IPR017871">
    <property type="entry name" value="ABC_transporter-like_CS"/>
</dbReference>
<feature type="domain" description="ABC transmembrane type-1" evidence="16">
    <location>
        <begin position="49"/>
        <end position="278"/>
    </location>
</feature>
<evidence type="ECO:0000256" key="3">
    <source>
        <dbReference type="ARBA" id="ARBA00012191"/>
    </source>
</evidence>
<keyword evidence="18" id="KW-1185">Reference proteome</keyword>
<dbReference type="FunFam" id="3.40.50.300:FF:000479">
    <property type="entry name" value="Multidrug resistance protein 1A"/>
    <property type="match status" value="1"/>
</dbReference>
<protein>
    <recommendedName>
        <fullName evidence="3">ABC-type xenobiotic transporter</fullName>
        <ecNumber evidence="3">7.6.2.2</ecNumber>
    </recommendedName>
</protein>
<dbReference type="PROSITE" id="PS50893">
    <property type="entry name" value="ABC_TRANSPORTER_2"/>
    <property type="match status" value="2"/>
</dbReference>
<keyword evidence="7" id="KW-0547">Nucleotide-binding</keyword>
<dbReference type="GO" id="GO:0015421">
    <property type="term" value="F:ABC-type oligopeptide transporter activity"/>
    <property type="evidence" value="ECO:0007669"/>
    <property type="project" value="TreeGrafter"/>
</dbReference>
<sequence length="1223" mass="135057">MGVNGTDQKLDELKFSPNDKEKVRWKRVPEDAKDVPLMTLFRYATKVDVALMVAGVFFGICQGLLNMCCWHTVSERQMHQIRIRYFEAVLRQNMGWFDKNETGALTTKMTDGVDRIKDGIGDKLGAMCSYLAQFVGGIITAFVLSWKMTLIMLAFMPLFLAPMFLAGKFIKKTIPRELAAYGKAGAVAEEVVSGIRTVVAFNGQEKEIKRYESHLRAGEKHGIRKSFFTAAGVSFYFGTVLVTKDEITPGVVFAVFWAVISGTFAIGHAAPQIGTILGAKGAAAPIFAIIDREPPINSQSTGGKRIADPKGTIELRDVHFRYPTRLEAKILKGISLKIEPGQHVALVGHSGSGKSTLLGMLLRFYEPEEGKVTIDGVEVRDLNIAHLRQLVGVVSQEPALFADTVANNLRLGNPEMSLADMENVCRMANAHDFVEQLPEKYETRIGDGGVQLSGGQKQRIAIARALARNPRVLLLDEATSALDTESESVVQKALDQGRTTISIAHRLSTIKNADRIYVFDAGNIVEQGNHESLMASGGLYSELVRAQEIEKAHEKKEEPEKEDLFYEDHDALSLSSTSYISSETESLLDESTAQRRMSKIKGMRARTQSRISTRMSRALSMSSEIDRAILDLEEEAEEEKVSPSSIMDILRFARPEWPNLAIALFCSIIRGFTFPLFSLVYGLMFKMLSSDDTPSEMKHHALINGLYFWGIGLSCLISAMTSGFLMGKAGESITMRMRLRLFGNLLRQDGAYFDNPNHSSGKLTTRLATDAPNIRAAIDQRLADVLQSISAITAGIIIAFSYGPVMAPIGVLTATALITLNALITQYLKRKGQKDAEVAEEPSRLATEAIEQHKTVQSLTRETHFVERYVEMMAVPHKNAIWRGAVQSATFALSISYVLMNFAIAYRYGVFLVKKDLSSPYVVFQVIEALNCASISLIAFATYFPEYIRARLSAGLLFNMLGIEPKFDGMSEQGKKPALNGDIEFERLYFSYPIRRQHMVLNGIQLRIPKGKTVALVGPSGCGKSTSIQMIERYYDPMGGRMLFDAVDAREINLQHLRTQISLVGQEPILFNYSIRENIGYGMAAASEEQIIAASKLANAHDFISKLPAGYDTIVGERGGQLSGGQKQRVAIARAVIRDPKILLLDEATSALDTESERVVQEALERAREGRTCVVIAHRLSSIQNADIIVVVKDGRVHEQGNHQSLLARKGLYANLVAQQGLS</sequence>
<keyword evidence="11 14" id="KW-0472">Membrane</keyword>
<feature type="transmembrane region" description="Helical" evidence="14">
    <location>
        <begin position="921"/>
        <end position="944"/>
    </location>
</feature>
<feature type="non-terminal residue" evidence="17">
    <location>
        <position position="1223"/>
    </location>
</feature>
<reference evidence="17" key="1">
    <citation type="submission" date="2023-06" db="EMBL/GenBank/DDBJ databases">
        <authorList>
            <person name="Delattre M."/>
        </authorList>
    </citation>
    <scope>NUCLEOTIDE SEQUENCE</scope>
    <source>
        <strain evidence="17">AF72</strain>
    </source>
</reference>
<dbReference type="FunFam" id="3.40.50.300:FF:000916">
    <property type="entry name" value="ABC transporter B family member 9"/>
    <property type="match status" value="1"/>
</dbReference>
<feature type="domain" description="ABC transporter" evidence="15">
    <location>
        <begin position="983"/>
        <end position="1219"/>
    </location>
</feature>
<organism evidence="17 18">
    <name type="scientific">Mesorhabditis spiculigera</name>
    <dbReference type="NCBI Taxonomy" id="96644"/>
    <lineage>
        <taxon>Eukaryota</taxon>
        <taxon>Metazoa</taxon>
        <taxon>Ecdysozoa</taxon>
        <taxon>Nematoda</taxon>
        <taxon>Chromadorea</taxon>
        <taxon>Rhabditida</taxon>
        <taxon>Rhabditina</taxon>
        <taxon>Rhabditomorpha</taxon>
        <taxon>Rhabditoidea</taxon>
        <taxon>Rhabditidae</taxon>
        <taxon>Mesorhabditinae</taxon>
        <taxon>Mesorhabditis</taxon>
    </lineage>
</organism>
<dbReference type="GO" id="GO:0005524">
    <property type="term" value="F:ATP binding"/>
    <property type="evidence" value="ECO:0007669"/>
    <property type="project" value="UniProtKB-KW"/>
</dbReference>
<evidence type="ECO:0000256" key="12">
    <source>
        <dbReference type="ARBA" id="ARBA00023180"/>
    </source>
</evidence>
<feature type="transmembrane region" description="Helical" evidence="14">
    <location>
        <begin position="150"/>
        <end position="170"/>
    </location>
</feature>
<feature type="transmembrane region" description="Helical" evidence="14">
    <location>
        <begin position="782"/>
        <end position="800"/>
    </location>
</feature>
<dbReference type="EMBL" id="CATQJA010002709">
    <property type="protein sequence ID" value="CAJ0587030.1"/>
    <property type="molecule type" value="Genomic_DNA"/>
</dbReference>
<comment type="subcellular location">
    <subcellularLocation>
        <location evidence="1">Membrane</location>
        <topology evidence="1">Multi-pass membrane protein</topology>
    </subcellularLocation>
</comment>
<dbReference type="CDD" id="cd18577">
    <property type="entry name" value="ABC_6TM_Pgp_ABCB1_D1_like"/>
    <property type="match status" value="1"/>
</dbReference>
<dbReference type="SMART" id="SM00382">
    <property type="entry name" value="AAA"/>
    <property type="match status" value="2"/>
</dbReference>
<evidence type="ECO:0000256" key="5">
    <source>
        <dbReference type="ARBA" id="ARBA00022692"/>
    </source>
</evidence>
<dbReference type="CDD" id="cd03249">
    <property type="entry name" value="ABC_MTABC3_MDL1_MDL2"/>
    <property type="match status" value="2"/>
</dbReference>
<keyword evidence="12" id="KW-0325">Glycoprotein</keyword>
<dbReference type="Gene3D" id="1.20.1560.10">
    <property type="entry name" value="ABC transporter type 1, transmembrane domain"/>
    <property type="match status" value="2"/>
</dbReference>
<feature type="transmembrane region" description="Helical" evidence="14">
    <location>
        <begin position="226"/>
        <end position="243"/>
    </location>
</feature>
<dbReference type="GO" id="GO:0008559">
    <property type="term" value="F:ABC-type xenobiotic transporter activity"/>
    <property type="evidence" value="ECO:0007669"/>
    <property type="project" value="UniProtKB-EC"/>
</dbReference>
<dbReference type="PROSITE" id="PS50929">
    <property type="entry name" value="ABC_TM1F"/>
    <property type="match status" value="2"/>
</dbReference>
<evidence type="ECO:0000256" key="10">
    <source>
        <dbReference type="ARBA" id="ARBA00022989"/>
    </source>
</evidence>
<comment type="catalytic activity">
    <reaction evidence="13">
        <text>ATP + H2O + xenobioticSide 1 = ADP + phosphate + xenobioticSide 2.</text>
        <dbReference type="EC" id="7.6.2.2"/>
    </reaction>
</comment>
<dbReference type="GO" id="GO:0090374">
    <property type="term" value="P:oligopeptide export from mitochondrion"/>
    <property type="evidence" value="ECO:0007669"/>
    <property type="project" value="TreeGrafter"/>
</dbReference>
<evidence type="ECO:0000256" key="4">
    <source>
        <dbReference type="ARBA" id="ARBA00022448"/>
    </source>
</evidence>
<keyword evidence="9" id="KW-1278">Translocase</keyword>
<evidence type="ECO:0000313" key="18">
    <source>
        <dbReference type="Proteomes" id="UP001177023"/>
    </source>
</evidence>
<keyword evidence="4" id="KW-0813">Transport</keyword>
<dbReference type="SUPFAM" id="SSF90123">
    <property type="entry name" value="ABC transporter transmembrane region"/>
    <property type="match status" value="2"/>
</dbReference>
<evidence type="ECO:0000256" key="13">
    <source>
        <dbReference type="ARBA" id="ARBA00034018"/>
    </source>
</evidence>
<keyword evidence="10 14" id="KW-1133">Transmembrane helix</keyword>
<dbReference type="InterPro" id="IPR003593">
    <property type="entry name" value="AAA+_ATPase"/>
</dbReference>
<feature type="transmembrane region" description="Helical" evidence="14">
    <location>
        <begin position="249"/>
        <end position="270"/>
    </location>
</feature>
<feature type="transmembrane region" description="Helical" evidence="14">
    <location>
        <begin position="705"/>
        <end position="727"/>
    </location>
</feature>
<dbReference type="EC" id="7.6.2.2" evidence="3"/>
<comment type="caution">
    <text evidence="17">The sequence shown here is derived from an EMBL/GenBank/DDBJ whole genome shotgun (WGS) entry which is preliminary data.</text>
</comment>
<accession>A0AA36GDH0</accession>
<keyword evidence="6" id="KW-0677">Repeat</keyword>
<dbReference type="PROSITE" id="PS00211">
    <property type="entry name" value="ABC_TRANSPORTER_1"/>
    <property type="match status" value="2"/>
</dbReference>
<comment type="similarity">
    <text evidence="2">Belongs to the ABC transporter superfamily. ABCB family. Multidrug resistance exporter (TC 3.A.1.201) subfamily.</text>
</comment>
<dbReference type="Pfam" id="PF00664">
    <property type="entry name" value="ABC_membrane"/>
    <property type="match status" value="2"/>
</dbReference>
<evidence type="ECO:0000256" key="11">
    <source>
        <dbReference type="ARBA" id="ARBA00023136"/>
    </source>
</evidence>
<name>A0AA36GDH0_9BILA</name>
<feature type="transmembrane region" description="Helical" evidence="14">
    <location>
        <begin position="660"/>
        <end position="685"/>
    </location>
</feature>
<evidence type="ECO:0000256" key="9">
    <source>
        <dbReference type="ARBA" id="ARBA00022967"/>
    </source>
</evidence>
<evidence type="ECO:0000259" key="15">
    <source>
        <dbReference type="PROSITE" id="PS50893"/>
    </source>
</evidence>
<dbReference type="InterPro" id="IPR003439">
    <property type="entry name" value="ABC_transporter-like_ATP-bd"/>
</dbReference>
<evidence type="ECO:0000256" key="8">
    <source>
        <dbReference type="ARBA" id="ARBA00022840"/>
    </source>
</evidence>
<feature type="domain" description="ABC transmembrane type-1" evidence="16">
    <location>
        <begin position="661"/>
        <end position="949"/>
    </location>
</feature>
<evidence type="ECO:0000256" key="1">
    <source>
        <dbReference type="ARBA" id="ARBA00004141"/>
    </source>
</evidence>
<dbReference type="CDD" id="cd18578">
    <property type="entry name" value="ABC_6TM_Pgp_ABCB1_D2_like"/>
    <property type="match status" value="1"/>
</dbReference>
<dbReference type="SUPFAM" id="SSF52540">
    <property type="entry name" value="P-loop containing nucleoside triphosphate hydrolases"/>
    <property type="match status" value="2"/>
</dbReference>
<gene>
    <name evidence="17" type="ORF">MSPICULIGERA_LOCUS25010</name>
</gene>
<dbReference type="InterPro" id="IPR039421">
    <property type="entry name" value="Type_1_exporter"/>
</dbReference>
<evidence type="ECO:0000313" key="17">
    <source>
        <dbReference type="EMBL" id="CAJ0587030.1"/>
    </source>
</evidence>
<dbReference type="InterPro" id="IPR036640">
    <property type="entry name" value="ABC1_TM_sf"/>
</dbReference>
<evidence type="ECO:0000256" key="7">
    <source>
        <dbReference type="ARBA" id="ARBA00022741"/>
    </source>
</evidence>
<feature type="transmembrane region" description="Helical" evidence="14">
    <location>
        <begin position="124"/>
        <end position="144"/>
    </location>
</feature>
<evidence type="ECO:0000259" key="16">
    <source>
        <dbReference type="PROSITE" id="PS50929"/>
    </source>
</evidence>
<feature type="transmembrane region" description="Helical" evidence="14">
    <location>
        <begin position="888"/>
        <end position="909"/>
    </location>
</feature>
<keyword evidence="5 14" id="KW-0812">Transmembrane</keyword>
<keyword evidence="8" id="KW-0067">ATP-binding</keyword>
<proteinExistence type="inferred from homology"/>
<feature type="domain" description="ABC transporter" evidence="15">
    <location>
        <begin position="313"/>
        <end position="546"/>
    </location>
</feature>
<evidence type="ECO:0000256" key="6">
    <source>
        <dbReference type="ARBA" id="ARBA00022737"/>
    </source>
</evidence>
<dbReference type="Proteomes" id="UP001177023">
    <property type="component" value="Unassembled WGS sequence"/>
</dbReference>